<reference evidence="1" key="1">
    <citation type="journal article" date="2015" name="Genome Biol. Evol.">
        <title>Organellar Genomes of White Spruce (Picea glauca): Assembly and Annotation.</title>
        <authorList>
            <person name="Jackman S.D."/>
            <person name="Warren R.L."/>
            <person name="Gibb E.A."/>
            <person name="Vandervalk B.P."/>
            <person name="Mohamadi H."/>
            <person name="Chu J."/>
            <person name="Raymond A."/>
            <person name="Pleasance S."/>
            <person name="Coope R."/>
            <person name="Wildung M.R."/>
            <person name="Ritland C.E."/>
            <person name="Bousquet J."/>
            <person name="Jones S.J."/>
            <person name="Bohlmann J."/>
            <person name="Birol I."/>
        </authorList>
    </citation>
    <scope>NUCLEOTIDE SEQUENCE [LARGE SCALE GENOMIC DNA]</scope>
    <source>
        <tissue evidence="1">Flushing bud</tissue>
    </source>
</reference>
<name>A0A117NJ35_PICGL</name>
<protein>
    <submittedName>
        <fullName evidence="1">Uncharacterized protein</fullName>
    </submittedName>
</protein>
<sequence length="92" mass="10364">MLGLITRSHRIYIIRELRLRTSNGSQLGHGNDVLLTGQTQRSKQVGKLHLRKLAALVPPRHPMNLTAHHQPIVTGYVTSITPHGSIWFSKVR</sequence>
<dbReference type="AlphaFoldDB" id="A0A117NJ35"/>
<gene>
    <name evidence="1" type="ORF">ABT39_MTgene671</name>
</gene>
<evidence type="ECO:0000313" key="1">
    <source>
        <dbReference type="EMBL" id="KUM50827.1"/>
    </source>
</evidence>
<proteinExistence type="predicted"/>
<accession>A0A117NJ35</accession>
<keyword evidence="1" id="KW-0496">Mitochondrion</keyword>
<geneLocation type="mitochondrion" evidence="1"/>
<comment type="caution">
    <text evidence="1">The sequence shown here is derived from an EMBL/GenBank/DDBJ whole genome shotgun (WGS) entry which is preliminary data.</text>
</comment>
<dbReference type="EMBL" id="LKAM01000001">
    <property type="protein sequence ID" value="KUM50827.1"/>
    <property type="molecule type" value="Genomic_DNA"/>
</dbReference>
<organism evidence="1">
    <name type="scientific">Picea glauca</name>
    <name type="common">White spruce</name>
    <name type="synonym">Pinus glauca</name>
    <dbReference type="NCBI Taxonomy" id="3330"/>
    <lineage>
        <taxon>Eukaryota</taxon>
        <taxon>Viridiplantae</taxon>
        <taxon>Streptophyta</taxon>
        <taxon>Embryophyta</taxon>
        <taxon>Tracheophyta</taxon>
        <taxon>Spermatophyta</taxon>
        <taxon>Pinopsida</taxon>
        <taxon>Pinidae</taxon>
        <taxon>Conifers I</taxon>
        <taxon>Pinales</taxon>
        <taxon>Pinaceae</taxon>
        <taxon>Picea</taxon>
    </lineage>
</organism>